<feature type="domain" description="YjiS-like" evidence="1">
    <location>
        <begin position="38"/>
        <end position="64"/>
    </location>
</feature>
<reference evidence="2 3" key="1">
    <citation type="submission" date="2016-10" db="EMBL/GenBank/DDBJ databases">
        <authorList>
            <person name="de Groot N.N."/>
        </authorList>
    </citation>
    <scope>NUCLEOTIDE SEQUENCE [LARGE SCALE GENOMIC DNA]</scope>
    <source>
        <strain evidence="2 3">DSM 26656</strain>
    </source>
</reference>
<evidence type="ECO:0000313" key="2">
    <source>
        <dbReference type="EMBL" id="SEF58829.1"/>
    </source>
</evidence>
<organism evidence="2 3">
    <name type="scientific">Bosea lathyri</name>
    <dbReference type="NCBI Taxonomy" id="1036778"/>
    <lineage>
        <taxon>Bacteria</taxon>
        <taxon>Pseudomonadati</taxon>
        <taxon>Pseudomonadota</taxon>
        <taxon>Alphaproteobacteria</taxon>
        <taxon>Hyphomicrobiales</taxon>
        <taxon>Boseaceae</taxon>
        <taxon>Bosea</taxon>
    </lineage>
</organism>
<dbReference type="OrthoDB" id="7861975at2"/>
<keyword evidence="3" id="KW-1185">Reference proteome</keyword>
<dbReference type="EMBL" id="FNUY01000001">
    <property type="protein sequence ID" value="SEF58829.1"/>
    <property type="molecule type" value="Genomic_DNA"/>
</dbReference>
<proteinExistence type="predicted"/>
<accession>A0A1H5T7R2</accession>
<evidence type="ECO:0000313" key="3">
    <source>
        <dbReference type="Proteomes" id="UP000236743"/>
    </source>
</evidence>
<dbReference type="Pfam" id="PF06568">
    <property type="entry name" value="YjiS-like"/>
    <property type="match status" value="1"/>
</dbReference>
<dbReference type="Proteomes" id="UP000236743">
    <property type="component" value="Unassembled WGS sequence"/>
</dbReference>
<gene>
    <name evidence="2" type="ORF">SAMN04488115_101558</name>
</gene>
<name>A0A1H5T7R2_9HYPH</name>
<evidence type="ECO:0000259" key="1">
    <source>
        <dbReference type="Pfam" id="PF06568"/>
    </source>
</evidence>
<sequence>MLIMTLVTKSLSSVSAGVTRVAATGFAPIVYLVKAFVHRREILRLAELDERGLKDIGLVRSDIEGALATSWLKDPSTVLASRSQSVADVAAARRETGVRQAPVDAPIVKVRRDIVAIDNSIACSA</sequence>
<dbReference type="InterPro" id="IPR009506">
    <property type="entry name" value="YjiS-like"/>
</dbReference>
<dbReference type="RefSeq" id="WP_103870916.1">
    <property type="nucleotide sequence ID" value="NZ_FNUY01000001.1"/>
</dbReference>
<protein>
    <recommendedName>
        <fullName evidence="1">YjiS-like domain-containing protein</fullName>
    </recommendedName>
</protein>
<dbReference type="AlphaFoldDB" id="A0A1H5T7R2"/>